<reference evidence="1 2" key="1">
    <citation type="journal article" date="2018" name="Gigascience">
        <title>Genomes of trombidid mites reveal novel predicted allergens and laterally-transferred genes associated with secondary metabolism.</title>
        <authorList>
            <person name="Dong X."/>
            <person name="Chaisiri K."/>
            <person name="Xia D."/>
            <person name="Armstrong S.D."/>
            <person name="Fang Y."/>
            <person name="Donnelly M.J."/>
            <person name="Kadowaki T."/>
            <person name="McGarry J.W."/>
            <person name="Darby A.C."/>
            <person name="Makepeace B.L."/>
        </authorList>
    </citation>
    <scope>NUCLEOTIDE SEQUENCE [LARGE SCALE GENOMIC DNA]</scope>
    <source>
        <strain evidence="1">UoL-WK</strain>
    </source>
</reference>
<protein>
    <submittedName>
        <fullName evidence="1">Uncharacterized protein</fullName>
    </submittedName>
</protein>
<sequence>MLGHMFQNLPKTFYQSKVLMFWTGQQVRPT</sequence>
<name>A0A443QI93_9ACAR</name>
<comment type="caution">
    <text evidence="1">The sequence shown here is derived from an EMBL/GenBank/DDBJ whole genome shotgun (WGS) entry which is preliminary data.</text>
</comment>
<organism evidence="1 2">
    <name type="scientific">Dinothrombium tinctorium</name>
    <dbReference type="NCBI Taxonomy" id="1965070"/>
    <lineage>
        <taxon>Eukaryota</taxon>
        <taxon>Metazoa</taxon>
        <taxon>Ecdysozoa</taxon>
        <taxon>Arthropoda</taxon>
        <taxon>Chelicerata</taxon>
        <taxon>Arachnida</taxon>
        <taxon>Acari</taxon>
        <taxon>Acariformes</taxon>
        <taxon>Trombidiformes</taxon>
        <taxon>Prostigmata</taxon>
        <taxon>Anystina</taxon>
        <taxon>Parasitengona</taxon>
        <taxon>Trombidioidea</taxon>
        <taxon>Trombidiidae</taxon>
        <taxon>Dinothrombium</taxon>
    </lineage>
</organism>
<dbReference type="EMBL" id="NCKU01007284">
    <property type="protein sequence ID" value="RWS02752.1"/>
    <property type="molecule type" value="Genomic_DNA"/>
</dbReference>
<proteinExistence type="predicted"/>
<evidence type="ECO:0000313" key="2">
    <source>
        <dbReference type="Proteomes" id="UP000285301"/>
    </source>
</evidence>
<dbReference type="AlphaFoldDB" id="A0A443QI93"/>
<keyword evidence="2" id="KW-1185">Reference proteome</keyword>
<accession>A0A443QI93</accession>
<dbReference type="Proteomes" id="UP000285301">
    <property type="component" value="Unassembled WGS sequence"/>
</dbReference>
<gene>
    <name evidence="1" type="ORF">B4U79_06325</name>
</gene>
<evidence type="ECO:0000313" key="1">
    <source>
        <dbReference type="EMBL" id="RWS02752.1"/>
    </source>
</evidence>